<dbReference type="SUPFAM" id="SSF55008">
    <property type="entry name" value="HMA, heavy metal-associated domain"/>
    <property type="match status" value="1"/>
</dbReference>
<dbReference type="STRING" id="441112.SAMN04488094_10269"/>
<accession>A0A1I1FGA5</accession>
<dbReference type="InterPro" id="IPR036163">
    <property type="entry name" value="HMA_dom_sf"/>
</dbReference>
<protein>
    <submittedName>
        <fullName evidence="4">Mercuric ion binding protein</fullName>
    </submittedName>
</protein>
<feature type="domain" description="HMA" evidence="3">
    <location>
        <begin position="39"/>
        <end position="105"/>
    </location>
</feature>
<proteinExistence type="predicted"/>
<dbReference type="PROSITE" id="PS50846">
    <property type="entry name" value="HMA_2"/>
    <property type="match status" value="1"/>
</dbReference>
<gene>
    <name evidence="4" type="ORF">SAMN04488094_10269</name>
</gene>
<keyword evidence="2" id="KW-0732">Signal</keyword>
<evidence type="ECO:0000313" key="4">
    <source>
        <dbReference type="EMBL" id="SFB96080.1"/>
    </source>
</evidence>
<reference evidence="4 5" key="1">
    <citation type="submission" date="2016-10" db="EMBL/GenBank/DDBJ databases">
        <authorList>
            <person name="de Groot N.N."/>
        </authorList>
    </citation>
    <scope>NUCLEOTIDE SEQUENCE [LARGE SCALE GENOMIC DNA]</scope>
    <source>
        <strain evidence="4 5">DSM 19548</strain>
    </source>
</reference>
<dbReference type="CDD" id="cd00371">
    <property type="entry name" value="HMA"/>
    <property type="match status" value="1"/>
</dbReference>
<dbReference type="PRINTS" id="PR00946">
    <property type="entry name" value="HGSCAVENGER"/>
</dbReference>
<dbReference type="Gene3D" id="3.30.70.100">
    <property type="match status" value="1"/>
</dbReference>
<keyword evidence="5" id="KW-1185">Reference proteome</keyword>
<evidence type="ECO:0000313" key="5">
    <source>
        <dbReference type="Proteomes" id="UP000198728"/>
    </source>
</evidence>
<organism evidence="4 5">
    <name type="scientific">Tropicimonas isoalkanivorans</name>
    <dbReference type="NCBI Taxonomy" id="441112"/>
    <lineage>
        <taxon>Bacteria</taxon>
        <taxon>Pseudomonadati</taxon>
        <taxon>Pseudomonadota</taxon>
        <taxon>Alphaproteobacteria</taxon>
        <taxon>Rhodobacterales</taxon>
        <taxon>Roseobacteraceae</taxon>
        <taxon>Tropicimonas</taxon>
    </lineage>
</organism>
<feature type="chain" id="PRO_5011435279" evidence="2">
    <location>
        <begin position="30"/>
        <end position="112"/>
    </location>
</feature>
<feature type="signal peptide" evidence="2">
    <location>
        <begin position="1"/>
        <end position="29"/>
    </location>
</feature>
<dbReference type="Pfam" id="PF00403">
    <property type="entry name" value="HMA"/>
    <property type="match status" value="1"/>
</dbReference>
<evidence type="ECO:0000256" key="2">
    <source>
        <dbReference type="SAM" id="SignalP"/>
    </source>
</evidence>
<dbReference type="InterPro" id="IPR001802">
    <property type="entry name" value="MerP/CopZ"/>
</dbReference>
<sequence length="112" mass="11420">MHVRLTNAAAALMLGLGPFVMSATTPAFAQAPATEAALRTATFSVENMTCASCPITVRLAMEGVEGVRSAEVDFETKSATVVFDPALTDPEAIAAASMNAGYPATPAAGMPE</sequence>
<evidence type="ECO:0000256" key="1">
    <source>
        <dbReference type="ARBA" id="ARBA00022723"/>
    </source>
</evidence>
<dbReference type="InterPro" id="IPR006121">
    <property type="entry name" value="HMA_dom"/>
</dbReference>
<keyword evidence="1" id="KW-0479">Metal-binding</keyword>
<evidence type="ECO:0000259" key="3">
    <source>
        <dbReference type="PROSITE" id="PS50846"/>
    </source>
</evidence>
<name>A0A1I1FGA5_9RHOB</name>
<dbReference type="FunFam" id="3.30.70.100:FF:000001">
    <property type="entry name" value="ATPase copper transporting beta"/>
    <property type="match status" value="1"/>
</dbReference>
<dbReference type="Proteomes" id="UP000198728">
    <property type="component" value="Unassembled WGS sequence"/>
</dbReference>
<dbReference type="OrthoDB" id="7205933at2"/>
<dbReference type="AlphaFoldDB" id="A0A1I1FGA5"/>
<dbReference type="GO" id="GO:0046872">
    <property type="term" value="F:metal ion binding"/>
    <property type="evidence" value="ECO:0007669"/>
    <property type="project" value="UniProtKB-KW"/>
</dbReference>
<dbReference type="RefSeq" id="WP_093359471.1">
    <property type="nucleotide sequence ID" value="NZ_FOLG01000002.1"/>
</dbReference>
<dbReference type="EMBL" id="FOLG01000002">
    <property type="protein sequence ID" value="SFB96080.1"/>
    <property type="molecule type" value="Genomic_DNA"/>
</dbReference>